<dbReference type="SMART" id="SM01142">
    <property type="entry name" value="DSHCT"/>
    <property type="match status" value="1"/>
</dbReference>
<dbReference type="OrthoDB" id="3229913at2"/>
<dbReference type="GO" id="GO:0003676">
    <property type="term" value="F:nucleic acid binding"/>
    <property type="evidence" value="ECO:0007669"/>
    <property type="project" value="InterPro"/>
</dbReference>
<dbReference type="GO" id="GO:0070478">
    <property type="term" value="P:nuclear-transcribed mRNA catabolic process, 3'-5' exonucleolytic nonsense-mediated decay"/>
    <property type="evidence" value="ECO:0007669"/>
    <property type="project" value="TreeGrafter"/>
</dbReference>
<dbReference type="InterPro" id="IPR011545">
    <property type="entry name" value="DEAD/DEAH_box_helicase_dom"/>
</dbReference>
<keyword evidence="8" id="KW-1185">Reference proteome</keyword>
<organism evidence="7 8">
    <name type="scientific">Bowdeniella nasicola</name>
    <dbReference type="NCBI Taxonomy" id="208480"/>
    <lineage>
        <taxon>Bacteria</taxon>
        <taxon>Bacillati</taxon>
        <taxon>Actinomycetota</taxon>
        <taxon>Actinomycetes</taxon>
        <taxon>Actinomycetales</taxon>
        <taxon>Actinomycetaceae</taxon>
        <taxon>Bowdeniella</taxon>
    </lineage>
</organism>
<evidence type="ECO:0000256" key="3">
    <source>
        <dbReference type="ARBA" id="ARBA00022806"/>
    </source>
</evidence>
<dbReference type="EMBL" id="FNQV01000008">
    <property type="protein sequence ID" value="SEA37492.1"/>
    <property type="molecule type" value="Genomic_DNA"/>
</dbReference>
<dbReference type="Pfam" id="PF00271">
    <property type="entry name" value="Helicase_C"/>
    <property type="match status" value="1"/>
</dbReference>
<evidence type="ECO:0000313" key="8">
    <source>
        <dbReference type="Proteomes" id="UP000199288"/>
    </source>
</evidence>
<dbReference type="GO" id="GO:0055087">
    <property type="term" value="C:Ski complex"/>
    <property type="evidence" value="ECO:0007669"/>
    <property type="project" value="TreeGrafter"/>
</dbReference>
<dbReference type="Pfam" id="PF08148">
    <property type="entry name" value="DSHCT"/>
    <property type="match status" value="1"/>
</dbReference>
<dbReference type="InterPro" id="IPR001650">
    <property type="entry name" value="Helicase_C-like"/>
</dbReference>
<keyword evidence="4" id="KW-0067">ATP-binding</keyword>
<dbReference type="GO" id="GO:0004386">
    <property type="term" value="F:helicase activity"/>
    <property type="evidence" value="ECO:0007669"/>
    <property type="project" value="UniProtKB-KW"/>
</dbReference>
<dbReference type="Gene3D" id="3.40.50.300">
    <property type="entry name" value="P-loop containing nucleotide triphosphate hydrolases"/>
    <property type="match status" value="2"/>
</dbReference>
<evidence type="ECO:0000259" key="5">
    <source>
        <dbReference type="PROSITE" id="PS51192"/>
    </source>
</evidence>
<proteinExistence type="predicted"/>
<dbReference type="InterPro" id="IPR058621">
    <property type="entry name" value="SH3_HelY"/>
</dbReference>
<dbReference type="SUPFAM" id="SSF52540">
    <property type="entry name" value="P-loop containing nucleoside triphosphate hydrolases"/>
    <property type="match status" value="1"/>
</dbReference>
<dbReference type="InterPro" id="IPR014001">
    <property type="entry name" value="Helicase_ATP-bd"/>
</dbReference>
<dbReference type="CDD" id="cd18795">
    <property type="entry name" value="SF2_C_Ski2"/>
    <property type="match status" value="1"/>
</dbReference>
<gene>
    <name evidence="7" type="ORF">SAMN02910418_01454</name>
</gene>
<dbReference type="PANTHER" id="PTHR12131:SF1">
    <property type="entry name" value="ATP-DEPENDENT RNA HELICASE SUPV3L1, MITOCHONDRIAL-RELATED"/>
    <property type="match status" value="1"/>
</dbReference>
<dbReference type="SMART" id="SM00487">
    <property type="entry name" value="DEXDc"/>
    <property type="match status" value="1"/>
</dbReference>
<evidence type="ECO:0000313" key="7">
    <source>
        <dbReference type="EMBL" id="SEA37492.1"/>
    </source>
</evidence>
<dbReference type="PANTHER" id="PTHR12131">
    <property type="entry name" value="ATP-DEPENDENT RNA AND DNA HELICASE"/>
    <property type="match status" value="1"/>
</dbReference>
<dbReference type="RefSeq" id="WP_092564292.1">
    <property type="nucleotide sequence ID" value="NZ_FNQV01000008.1"/>
</dbReference>
<reference evidence="8" key="1">
    <citation type="submission" date="2016-10" db="EMBL/GenBank/DDBJ databases">
        <authorList>
            <person name="Varghese N."/>
            <person name="Submissions S."/>
        </authorList>
    </citation>
    <scope>NUCLEOTIDE SEQUENCE [LARGE SCALE GENOMIC DNA]</scope>
    <source>
        <strain evidence="8">KPR-1</strain>
    </source>
</reference>
<evidence type="ECO:0000256" key="1">
    <source>
        <dbReference type="ARBA" id="ARBA00022741"/>
    </source>
</evidence>
<dbReference type="PROSITE" id="PS51194">
    <property type="entry name" value="HELICASE_CTER"/>
    <property type="match status" value="1"/>
</dbReference>
<dbReference type="Pfam" id="PF00270">
    <property type="entry name" value="DEAD"/>
    <property type="match status" value="1"/>
</dbReference>
<keyword evidence="1" id="KW-0547">Nucleotide-binding</keyword>
<sequence>MTDQSYDDVELSPAERYAASRKRAEFDRSAVAAYQRTLSFELDDFQKEACQAVEDGKGVLVAAPTGAGKTVVGEFAAYQAIHEGVRLMYTTPIKALSNQKYNDFAKVWGAENVGILTGDVSINGDAPIVVMTTEVLRNMLYQDSRDLADVRFVVMDEVHYLADRFRGPVWEECMILLPERVQVISLSATVSNAEEFGAWLSELRGHTEVIVSEHRPVPLTQHIMVGRRMFDLTHPRDPLKVNPEVYQAIGGGAGRGRQPRRRPRTSRLDVVATLEEAGLLPAIVFVFSRAGCQQAVEELLAAGVVLTTRREADVIGEIVERTCMDLSAEDRAAVGYETFYHAATRGIAAHHAGLLPIFKECVEQLFVAGLIRVVYATETLALGINMPARSVVIEGLIKWDGSDHVMLTPGQYTQLTGRAGRRGIDIEGHAIVVYDPRINVDAIVGLASKRTYPLNSAFRPTYSMAVNLLSWLTVAQAEGILESSFAQFQVDRSVGGLARRIRKERQALQGYEKALDCDCAFVDYLTLRDRISALEKSTRKKNRALHKQLALDNLAVGDAIEYRFARRTHRAVVVDTRHSGAQGTVLTLVDSTGKLRTMTGHDFLQVPTTIGFLGSASGSWKTPKVRKQLAAKLGKISTRKGEAIVAKPRDEEVEDELAALRAVLTSHRAHHCPRRSDHERWAARWRDVRKSLRANETKLAEKTEGLGIAFRRICAYLIELGYLDEDFSLTAKGDMLRQVTAETDLLITEILSRGVLDELSAVDLAAAATMFVFVSRGEDVRDPLHLKGDLGRAIDQIRYVSEDLRQGEERHRIAPMRVVDDGLVTAMRDWARGLHLNRALQTSGITAGDFVRWTKQTADVLDHIVAAARAAGNEDLAERGKAARDLIYRGIVAWSTI</sequence>
<dbReference type="InterPro" id="IPR027417">
    <property type="entry name" value="P-loop_NTPase"/>
</dbReference>
<feature type="domain" description="Helicase ATP-binding" evidence="5">
    <location>
        <begin position="50"/>
        <end position="208"/>
    </location>
</feature>
<accession>A0A1H4AP43</accession>
<evidence type="ECO:0000256" key="2">
    <source>
        <dbReference type="ARBA" id="ARBA00022801"/>
    </source>
</evidence>
<feature type="domain" description="Helicase C-terminal" evidence="6">
    <location>
        <begin position="291"/>
        <end position="470"/>
    </location>
</feature>
<dbReference type="InterPro" id="IPR012961">
    <property type="entry name" value="Ski2/MTR4_C"/>
</dbReference>
<dbReference type="Proteomes" id="UP000199288">
    <property type="component" value="Unassembled WGS sequence"/>
</dbReference>
<dbReference type="Gene3D" id="1.10.3380.30">
    <property type="match status" value="1"/>
</dbReference>
<name>A0A1H4AP43_9ACTO</name>
<keyword evidence="3 7" id="KW-0347">Helicase</keyword>
<dbReference type="GO" id="GO:0016787">
    <property type="term" value="F:hydrolase activity"/>
    <property type="evidence" value="ECO:0007669"/>
    <property type="project" value="UniProtKB-KW"/>
</dbReference>
<dbReference type="AlphaFoldDB" id="A0A1H4AP43"/>
<dbReference type="GO" id="GO:0005524">
    <property type="term" value="F:ATP binding"/>
    <property type="evidence" value="ECO:0007669"/>
    <property type="project" value="UniProtKB-KW"/>
</dbReference>
<dbReference type="InterPro" id="IPR050699">
    <property type="entry name" value="RNA-DNA_Helicase"/>
</dbReference>
<keyword evidence="2" id="KW-0378">Hydrolase</keyword>
<dbReference type="FunFam" id="3.40.50.300:FF:000190">
    <property type="entry name" value="ATP-dependent RNA helicase"/>
    <property type="match status" value="1"/>
</dbReference>
<dbReference type="PROSITE" id="PS51192">
    <property type="entry name" value="HELICASE_ATP_BIND_1"/>
    <property type="match status" value="1"/>
</dbReference>
<evidence type="ECO:0000259" key="6">
    <source>
        <dbReference type="PROSITE" id="PS51194"/>
    </source>
</evidence>
<dbReference type="Pfam" id="PF26090">
    <property type="entry name" value="SH3_HelY"/>
    <property type="match status" value="1"/>
</dbReference>
<dbReference type="SMART" id="SM00490">
    <property type="entry name" value="HELICc"/>
    <property type="match status" value="1"/>
</dbReference>
<protein>
    <submittedName>
        <fullName evidence="7">ATP-dependent RNA helicase HelY</fullName>
    </submittedName>
</protein>
<evidence type="ECO:0000256" key="4">
    <source>
        <dbReference type="ARBA" id="ARBA00022840"/>
    </source>
</evidence>